<name>A0ABR5XWK5_9PROT</name>
<evidence type="ECO:0008006" key="3">
    <source>
        <dbReference type="Google" id="ProtNLM"/>
    </source>
</evidence>
<dbReference type="RefSeq" id="WP_063092982.1">
    <property type="nucleotide sequence ID" value="NZ_JAINWB010000003.1"/>
</dbReference>
<accession>A0ABR5XWK5</accession>
<dbReference type="Proteomes" id="UP000076167">
    <property type="component" value="Unassembled WGS sequence"/>
</dbReference>
<evidence type="ECO:0000313" key="2">
    <source>
        <dbReference type="Proteomes" id="UP000076167"/>
    </source>
</evidence>
<organism evidence="1 2">
    <name type="scientific">Thalassospira xiamenensis</name>
    <dbReference type="NCBI Taxonomy" id="220697"/>
    <lineage>
        <taxon>Bacteria</taxon>
        <taxon>Pseudomonadati</taxon>
        <taxon>Pseudomonadota</taxon>
        <taxon>Alphaproteobacteria</taxon>
        <taxon>Rhodospirillales</taxon>
        <taxon>Thalassospiraceae</taxon>
        <taxon>Thalassospira</taxon>
    </lineage>
</organism>
<proteinExistence type="predicted"/>
<reference evidence="1 2" key="1">
    <citation type="submission" date="2015-12" db="EMBL/GenBank/DDBJ databases">
        <title>Genome sequence of Thalassospira xiamenensis MCCC 1A03005.</title>
        <authorList>
            <person name="Lu L."/>
            <person name="Lai Q."/>
            <person name="Shao Z."/>
            <person name="Qian P."/>
        </authorList>
    </citation>
    <scope>NUCLEOTIDE SEQUENCE [LARGE SCALE GENOMIC DNA]</scope>
    <source>
        <strain evidence="1 2">MCCC 1A03005</strain>
    </source>
</reference>
<protein>
    <recommendedName>
        <fullName evidence="3">Phage regulatory protein CII (CP76)</fullName>
    </recommendedName>
</protein>
<comment type="caution">
    <text evidence="1">The sequence shown here is derived from an EMBL/GenBank/DDBJ whole genome shotgun (WGS) entry which is preliminary data.</text>
</comment>
<dbReference type="EMBL" id="LPXL01000056">
    <property type="protein sequence ID" value="KZC97204.1"/>
    <property type="molecule type" value="Genomic_DNA"/>
</dbReference>
<keyword evidence="2" id="KW-1185">Reference proteome</keyword>
<evidence type="ECO:0000313" key="1">
    <source>
        <dbReference type="EMBL" id="KZC97204.1"/>
    </source>
</evidence>
<sequence length="166" mass="17620">MANTPPIAHEAVQSVFTGAFRRHVGTYDAENKAITLKALSKGGVIKPRTLECYRDGESLPGMVNFLTIANFLPATFSNEILALAGLGKAEKLSPGAVTIHQAMAHAAEVLAQHSQHMADGILDHREAKQDLEAMINLLETLQNAVAVISNVHAFPSSRSKLVGGAA</sequence>
<gene>
    <name evidence="1" type="ORF">AUP40_04505</name>
</gene>